<dbReference type="EMBL" id="SUMC01000009">
    <property type="protein sequence ID" value="TKA11202.1"/>
    <property type="molecule type" value="Genomic_DNA"/>
</dbReference>
<dbReference type="InterPro" id="IPR032466">
    <property type="entry name" value="Metal_Hydrolase"/>
</dbReference>
<proteinExistence type="predicted"/>
<feature type="domain" description="Amidohydrolase-related" evidence="3">
    <location>
        <begin position="3"/>
        <end position="302"/>
    </location>
</feature>
<comment type="caution">
    <text evidence="4">The sequence shown here is derived from an EMBL/GenBank/DDBJ whole genome shotgun (WGS) entry which is preliminary data.</text>
</comment>
<dbReference type="GO" id="GO:0016787">
    <property type="term" value="F:hydrolase activity"/>
    <property type="evidence" value="ECO:0007669"/>
    <property type="project" value="UniProtKB-KW"/>
</dbReference>
<dbReference type="RefSeq" id="WP_136723615.1">
    <property type="nucleotide sequence ID" value="NZ_SUMC01000009.1"/>
</dbReference>
<dbReference type="Proteomes" id="UP000305778">
    <property type="component" value="Unassembled WGS sequence"/>
</dbReference>
<reference evidence="4 5" key="1">
    <citation type="submission" date="2019-04" db="EMBL/GenBank/DDBJ databases">
        <title>Streptomyces oryziradicis sp. nov., a novel actinomycete isolated from rhizosphere soil of rice (Oryza sativa L.).</title>
        <authorList>
            <person name="Li C."/>
        </authorList>
    </citation>
    <scope>NUCLEOTIDE SEQUENCE [LARGE SCALE GENOMIC DNA]</scope>
    <source>
        <strain evidence="4 5">NEAU-C40</strain>
    </source>
</reference>
<dbReference type="AlphaFoldDB" id="A0A4U0SN16"/>
<sequence length="310" mass="32486">MFIDIHGHLSPPGEKGGGPPSLRDPEAVIDHKRALGIGLTVIGSPVGAGVMLPLPDIDNYRQSADAVRAHNELMAGLVDQYPDSLRTYAYLDPFGDERMLSQARDLVGDWRFVGLVVNSSINGEYLSSPRAEQFFAMADEMAVPVLMHPPARPVGADSLGEFGMVEHIGRFNDVTAGLAAILRGGVLDRYPNLALVAAAGGGAIAQLAEKLDLAAAPRDGGEPSSRPSEALRRIHVDTSCPSAHNIAANIAVLGADHVLFGTDAPPLMAALEPIVGLVSGAGLTPAELERVACRNATELYGLEPTFAPAP</sequence>
<dbReference type="SUPFAM" id="SSF51556">
    <property type="entry name" value="Metallo-dependent hydrolases"/>
    <property type="match status" value="1"/>
</dbReference>
<evidence type="ECO:0000259" key="3">
    <source>
        <dbReference type="Pfam" id="PF04909"/>
    </source>
</evidence>
<dbReference type="InterPro" id="IPR032465">
    <property type="entry name" value="ACMSD"/>
</dbReference>
<dbReference type="OrthoDB" id="8673173at2"/>
<dbReference type="GO" id="GO:0016831">
    <property type="term" value="F:carboxy-lyase activity"/>
    <property type="evidence" value="ECO:0007669"/>
    <property type="project" value="InterPro"/>
</dbReference>
<gene>
    <name evidence="4" type="ORF">FCI23_12655</name>
</gene>
<evidence type="ECO:0000313" key="5">
    <source>
        <dbReference type="Proteomes" id="UP000305778"/>
    </source>
</evidence>
<dbReference type="PANTHER" id="PTHR21240">
    <property type="entry name" value="2-AMINO-3-CARBOXYLMUCONATE-6-SEMIALDEHYDE DECARBOXYLASE"/>
    <property type="match status" value="1"/>
</dbReference>
<dbReference type="InterPro" id="IPR006680">
    <property type="entry name" value="Amidohydro-rel"/>
</dbReference>
<dbReference type="GO" id="GO:0005737">
    <property type="term" value="C:cytoplasm"/>
    <property type="evidence" value="ECO:0007669"/>
    <property type="project" value="TreeGrafter"/>
</dbReference>
<accession>A0A4U0SN16</accession>
<dbReference type="Pfam" id="PF04909">
    <property type="entry name" value="Amidohydro_2"/>
    <property type="match status" value="1"/>
</dbReference>
<evidence type="ECO:0000256" key="2">
    <source>
        <dbReference type="SAM" id="MobiDB-lite"/>
    </source>
</evidence>
<evidence type="ECO:0000313" key="4">
    <source>
        <dbReference type="EMBL" id="TKA11202.1"/>
    </source>
</evidence>
<organism evidence="4 5">
    <name type="scientific">Actinacidiphila oryziradicis</name>
    <dbReference type="NCBI Taxonomy" id="2571141"/>
    <lineage>
        <taxon>Bacteria</taxon>
        <taxon>Bacillati</taxon>
        <taxon>Actinomycetota</taxon>
        <taxon>Actinomycetes</taxon>
        <taxon>Kitasatosporales</taxon>
        <taxon>Streptomycetaceae</taxon>
        <taxon>Actinacidiphila</taxon>
    </lineage>
</organism>
<keyword evidence="1" id="KW-0456">Lyase</keyword>
<dbReference type="GO" id="GO:0019748">
    <property type="term" value="P:secondary metabolic process"/>
    <property type="evidence" value="ECO:0007669"/>
    <property type="project" value="TreeGrafter"/>
</dbReference>
<dbReference type="PANTHER" id="PTHR21240:SF28">
    <property type="entry name" value="ISO-OROTATE DECARBOXYLASE (EUROFUNG)"/>
    <property type="match status" value="1"/>
</dbReference>
<keyword evidence="5" id="KW-1185">Reference proteome</keyword>
<evidence type="ECO:0000256" key="1">
    <source>
        <dbReference type="ARBA" id="ARBA00023239"/>
    </source>
</evidence>
<protein>
    <submittedName>
        <fullName evidence="4">Amidohydrolase</fullName>
    </submittedName>
</protein>
<name>A0A4U0SN16_9ACTN</name>
<keyword evidence="4" id="KW-0378">Hydrolase</keyword>
<feature type="region of interest" description="Disordered" evidence="2">
    <location>
        <begin position="1"/>
        <end position="25"/>
    </location>
</feature>
<dbReference type="Gene3D" id="3.20.20.140">
    <property type="entry name" value="Metal-dependent hydrolases"/>
    <property type="match status" value="1"/>
</dbReference>